<dbReference type="PROSITE" id="PS50003">
    <property type="entry name" value="PH_DOMAIN"/>
    <property type="match status" value="1"/>
</dbReference>
<organism evidence="2 3">
    <name type="scientific">Dissostichus eleginoides</name>
    <name type="common">Patagonian toothfish</name>
    <name type="synonym">Dissostichus amissus</name>
    <dbReference type="NCBI Taxonomy" id="100907"/>
    <lineage>
        <taxon>Eukaryota</taxon>
        <taxon>Metazoa</taxon>
        <taxon>Chordata</taxon>
        <taxon>Craniata</taxon>
        <taxon>Vertebrata</taxon>
        <taxon>Euteleostomi</taxon>
        <taxon>Actinopterygii</taxon>
        <taxon>Neopterygii</taxon>
        <taxon>Teleostei</taxon>
        <taxon>Neoteleostei</taxon>
        <taxon>Acanthomorphata</taxon>
        <taxon>Eupercaria</taxon>
        <taxon>Perciformes</taxon>
        <taxon>Notothenioidei</taxon>
        <taxon>Nototheniidae</taxon>
        <taxon>Dissostichus</taxon>
    </lineage>
</organism>
<dbReference type="Proteomes" id="UP001228049">
    <property type="component" value="Unassembled WGS sequence"/>
</dbReference>
<accession>A0AAD9ETG6</accession>
<protein>
    <submittedName>
        <fullName evidence="2">Arf-GAP with coiled-coil ANK repeat and PH domain containing protein 2</fullName>
    </submittedName>
</protein>
<gene>
    <name evidence="2" type="ORF">KUDE01_002286</name>
</gene>
<name>A0AAD9ETG6_DISEL</name>
<dbReference type="SUPFAM" id="SSF50729">
    <property type="entry name" value="PH domain-like"/>
    <property type="match status" value="1"/>
</dbReference>
<proteinExistence type="predicted"/>
<feature type="domain" description="PH" evidence="1">
    <location>
        <begin position="7"/>
        <end position="94"/>
    </location>
</feature>
<dbReference type="Gene3D" id="2.30.29.30">
    <property type="entry name" value="Pleckstrin-homology domain (PH domain)/Phosphotyrosine-binding domain (PTB)"/>
    <property type="match status" value="1"/>
</dbReference>
<keyword evidence="3" id="KW-1185">Reference proteome</keyword>
<dbReference type="EMBL" id="JASDAP010000027">
    <property type="protein sequence ID" value="KAK1876967.1"/>
    <property type="molecule type" value="Genomic_DNA"/>
</dbReference>
<dbReference type="AlphaFoldDB" id="A0AAD9ETG6"/>
<evidence type="ECO:0000313" key="2">
    <source>
        <dbReference type="EMBL" id="KAK1876967.1"/>
    </source>
</evidence>
<reference evidence="2" key="1">
    <citation type="submission" date="2023-04" db="EMBL/GenBank/DDBJ databases">
        <title>Chromosome-level genome of Chaenocephalus aceratus.</title>
        <authorList>
            <person name="Park H."/>
        </authorList>
    </citation>
    <scope>NUCLEOTIDE SEQUENCE</scope>
    <source>
        <strain evidence="2">DE</strain>
        <tissue evidence="2">Muscle</tissue>
    </source>
</reference>
<dbReference type="CDD" id="cd00821">
    <property type="entry name" value="PH"/>
    <property type="match status" value="1"/>
</dbReference>
<sequence length="94" mass="11327">MSVDQTKLLLEGFLQKRKDNMKLRWVTYWFRLQNTTLFFYTQKNGSASHLRSYYYIYTVQSVREVPRVAGNRFIFEIIMTNGKRKVLKHKRGSV</sequence>
<dbReference type="InterPro" id="IPR001849">
    <property type="entry name" value="PH_domain"/>
</dbReference>
<evidence type="ECO:0000259" key="1">
    <source>
        <dbReference type="PROSITE" id="PS50003"/>
    </source>
</evidence>
<dbReference type="Pfam" id="PF00169">
    <property type="entry name" value="PH"/>
    <property type="match status" value="1"/>
</dbReference>
<comment type="caution">
    <text evidence="2">The sequence shown here is derived from an EMBL/GenBank/DDBJ whole genome shotgun (WGS) entry which is preliminary data.</text>
</comment>
<dbReference type="InterPro" id="IPR011993">
    <property type="entry name" value="PH-like_dom_sf"/>
</dbReference>
<evidence type="ECO:0000313" key="3">
    <source>
        <dbReference type="Proteomes" id="UP001228049"/>
    </source>
</evidence>